<organism evidence="1 2">
    <name type="scientific">Ensete ventricosum</name>
    <name type="common">Abyssinian banana</name>
    <name type="synonym">Musa ensete</name>
    <dbReference type="NCBI Taxonomy" id="4639"/>
    <lineage>
        <taxon>Eukaryota</taxon>
        <taxon>Viridiplantae</taxon>
        <taxon>Streptophyta</taxon>
        <taxon>Embryophyta</taxon>
        <taxon>Tracheophyta</taxon>
        <taxon>Spermatophyta</taxon>
        <taxon>Magnoliopsida</taxon>
        <taxon>Liliopsida</taxon>
        <taxon>Zingiberales</taxon>
        <taxon>Musaceae</taxon>
        <taxon>Ensete</taxon>
    </lineage>
</organism>
<protein>
    <submittedName>
        <fullName evidence="1">Uncharacterized protein</fullName>
    </submittedName>
</protein>
<gene>
    <name evidence="1" type="ORF">B296_00044025</name>
</gene>
<dbReference type="Proteomes" id="UP000287651">
    <property type="component" value="Unassembled WGS sequence"/>
</dbReference>
<dbReference type="AlphaFoldDB" id="A0A426X4T7"/>
<accession>A0A426X4T7</accession>
<evidence type="ECO:0000313" key="1">
    <source>
        <dbReference type="EMBL" id="RRT34460.1"/>
    </source>
</evidence>
<proteinExistence type="predicted"/>
<sequence>MECVKSSSRVSEVCQDSTREFAGRKSRLAGRLSGVAETLVGSWKGLEVDVYGPKIKLRHRAKDWTMRLELTGHLLELHRSERWLDCPYLGNRATVSAVSG</sequence>
<name>A0A426X4T7_ENSVE</name>
<dbReference type="EMBL" id="AMZH03026761">
    <property type="protein sequence ID" value="RRT34460.1"/>
    <property type="molecule type" value="Genomic_DNA"/>
</dbReference>
<comment type="caution">
    <text evidence="1">The sequence shown here is derived from an EMBL/GenBank/DDBJ whole genome shotgun (WGS) entry which is preliminary data.</text>
</comment>
<evidence type="ECO:0000313" key="2">
    <source>
        <dbReference type="Proteomes" id="UP000287651"/>
    </source>
</evidence>
<reference evidence="1 2" key="1">
    <citation type="journal article" date="2014" name="Agronomy (Basel)">
        <title>A Draft Genome Sequence for Ensete ventricosum, the Drought-Tolerant Tree Against Hunger.</title>
        <authorList>
            <person name="Harrison J."/>
            <person name="Moore K.A."/>
            <person name="Paszkiewicz K."/>
            <person name="Jones T."/>
            <person name="Grant M."/>
            <person name="Ambacheew D."/>
            <person name="Muzemil S."/>
            <person name="Studholme D.J."/>
        </authorList>
    </citation>
    <scope>NUCLEOTIDE SEQUENCE [LARGE SCALE GENOMIC DNA]</scope>
</reference>